<dbReference type="FunFam" id="3.10.580.10:FF:000006">
    <property type="entry name" value="DUF21 and CBS domain protein"/>
    <property type="match status" value="1"/>
</dbReference>
<dbReference type="EMBL" id="MU864931">
    <property type="protein sequence ID" value="KAK4466588.1"/>
    <property type="molecule type" value="Genomic_DNA"/>
</dbReference>
<dbReference type="GO" id="GO:0010960">
    <property type="term" value="P:magnesium ion homeostasis"/>
    <property type="evidence" value="ECO:0007669"/>
    <property type="project" value="InterPro"/>
</dbReference>
<feature type="domain" description="CNNM transmembrane" evidence="11">
    <location>
        <begin position="63"/>
        <end position="248"/>
    </location>
</feature>
<evidence type="ECO:0000313" key="12">
    <source>
        <dbReference type="EMBL" id="KAK4466588.1"/>
    </source>
</evidence>
<evidence type="ECO:0000256" key="5">
    <source>
        <dbReference type="ARBA" id="ARBA00023136"/>
    </source>
</evidence>
<keyword evidence="2 7" id="KW-0812">Transmembrane</keyword>
<feature type="region of interest" description="Disordered" evidence="8">
    <location>
        <begin position="411"/>
        <end position="445"/>
    </location>
</feature>
<evidence type="ECO:0000259" key="10">
    <source>
        <dbReference type="PROSITE" id="PS51371"/>
    </source>
</evidence>
<feature type="transmembrane region" description="Helical" evidence="9">
    <location>
        <begin position="70"/>
        <end position="92"/>
    </location>
</feature>
<evidence type="ECO:0000256" key="6">
    <source>
        <dbReference type="PROSITE-ProRule" id="PRU00703"/>
    </source>
</evidence>
<keyword evidence="6" id="KW-0129">CBS domain</keyword>
<evidence type="ECO:0000256" key="4">
    <source>
        <dbReference type="ARBA" id="ARBA00022989"/>
    </source>
</evidence>
<dbReference type="Gene3D" id="3.10.580.10">
    <property type="entry name" value="CBS-domain"/>
    <property type="match status" value="1"/>
</dbReference>
<evidence type="ECO:0000256" key="9">
    <source>
        <dbReference type="SAM" id="Phobius"/>
    </source>
</evidence>
<dbReference type="Proteomes" id="UP001321749">
    <property type="component" value="Unassembled WGS sequence"/>
</dbReference>
<dbReference type="PROSITE" id="PS51846">
    <property type="entry name" value="CNNM"/>
    <property type="match status" value="1"/>
</dbReference>
<feature type="compositionally biased region" description="Polar residues" evidence="8">
    <location>
        <begin position="507"/>
        <end position="520"/>
    </location>
</feature>
<evidence type="ECO:0000256" key="3">
    <source>
        <dbReference type="ARBA" id="ARBA00022737"/>
    </source>
</evidence>
<feature type="transmembrane region" description="Helical" evidence="9">
    <location>
        <begin position="184"/>
        <end position="204"/>
    </location>
</feature>
<dbReference type="CDD" id="cd04590">
    <property type="entry name" value="CBS_pair_CorC_HlyC_assoc"/>
    <property type="match status" value="1"/>
</dbReference>
<evidence type="ECO:0000259" key="11">
    <source>
        <dbReference type="PROSITE" id="PS51846"/>
    </source>
</evidence>
<dbReference type="InterPro" id="IPR000644">
    <property type="entry name" value="CBS_dom"/>
</dbReference>
<proteinExistence type="predicted"/>
<feature type="transmembrane region" description="Helical" evidence="9">
    <location>
        <begin position="153"/>
        <end position="172"/>
    </location>
</feature>
<keyword evidence="5 7" id="KW-0472">Membrane</keyword>
<accession>A0AAV9I5C7</accession>
<feature type="compositionally biased region" description="Polar residues" evidence="8">
    <location>
        <begin position="642"/>
        <end position="655"/>
    </location>
</feature>
<dbReference type="InterPro" id="IPR002550">
    <property type="entry name" value="CNNM"/>
</dbReference>
<evidence type="ECO:0000256" key="2">
    <source>
        <dbReference type="ARBA" id="ARBA00022692"/>
    </source>
</evidence>
<dbReference type="PROSITE" id="PS51371">
    <property type="entry name" value="CBS"/>
    <property type="match status" value="1"/>
</dbReference>
<feature type="compositionally biased region" description="Polar residues" evidence="8">
    <location>
        <begin position="689"/>
        <end position="707"/>
    </location>
</feature>
<sequence>MTTMATSQQLVRNRGPSTRSNGLFAVRSVAVGIARMLSMSISTAYAAPVGTWGHGGGGEPDGEGASLVSLYIASLVLVLSGGAFAGLTIALMGQDSIYLQVLAGDPNESQQRNAKRVFDLLQKGKHWVLVTLLLANVIVNETLPVVLDRCLGGGIAAVVGSTVLIVIFGEVIPQSLCVRYGLQIGGYMATPVLVMMYLMAPIAWPIAKLLDRLLGEDHGTVYKKSGLKTLVTLHKNLGEVSQRLNQDEVTIISAVLDLKEKPVANVMTPMSDVFVMAEDTVLDEKTMDMILSAGYSRIPIHETGNPTNFVGMLLVKILITYDPEDARLVKDFPLATLPETRPETSCLDIVNFFQEGKSHMVLVSEYPGEDHGALGVVTLEDVIEELIGEEIIDESDVYIDVHKAIRRLTPAPKARVQRRQSEDQYGNNNQGATTGGDGGDDSFGVHKAVGTIGTANHDSPQLSSSPRLATLMMRRGSSGVEGQSVTIPVRANFEDIKQHLKHLGPSNPATNPKNTRSTTVKIKPGTGGPGAPRGSVSGVTTEEVALLEEDVEGDETTSLLRPQVTGKDGIQALHQTYGSASPDITVQLASPANGGEIPTLILETADQVGSAPSKRSSTNPTTEAVKQRSVSGSTSSSIESSRNVNNNLVPTRGNVRSGSITENIVESRGVRKVVLETTSSNDEDESAIMASSSPEQSKPLSTTSFSLFASKDNRNGRPQSGSSRAIEDDEDEQDDHSPDTGNDSASGPSGTATTTENGGGGGGKKKNRRKKRKAGKS</sequence>
<feature type="compositionally biased region" description="Low complexity" evidence="8">
    <location>
        <begin position="629"/>
        <end position="641"/>
    </location>
</feature>
<feature type="region of interest" description="Disordered" evidence="8">
    <location>
        <begin position="677"/>
        <end position="777"/>
    </location>
</feature>
<feature type="region of interest" description="Disordered" evidence="8">
    <location>
        <begin position="606"/>
        <end position="655"/>
    </location>
</feature>
<feature type="transmembrane region" description="Helical" evidence="9">
    <location>
        <begin position="126"/>
        <end position="147"/>
    </location>
</feature>
<comment type="caution">
    <text evidence="12">The sequence shown here is derived from an EMBL/GenBank/DDBJ whole genome shotgun (WGS) entry which is preliminary data.</text>
</comment>
<dbReference type="Pfam" id="PF01595">
    <property type="entry name" value="CNNM"/>
    <property type="match status" value="1"/>
</dbReference>
<keyword evidence="13" id="KW-1185">Reference proteome</keyword>
<evidence type="ECO:0000256" key="8">
    <source>
        <dbReference type="SAM" id="MobiDB-lite"/>
    </source>
</evidence>
<reference evidence="12" key="2">
    <citation type="submission" date="2023-06" db="EMBL/GenBank/DDBJ databases">
        <authorList>
            <consortium name="Lawrence Berkeley National Laboratory"/>
            <person name="Mondo S.J."/>
            <person name="Hensen N."/>
            <person name="Bonometti L."/>
            <person name="Westerberg I."/>
            <person name="Brannstrom I.O."/>
            <person name="Guillou S."/>
            <person name="Cros-Aarteil S."/>
            <person name="Calhoun S."/>
            <person name="Haridas S."/>
            <person name="Kuo A."/>
            <person name="Pangilinan J."/>
            <person name="Riley R."/>
            <person name="Labutti K."/>
            <person name="Andreopoulos B."/>
            <person name="Lipzen A."/>
            <person name="Chen C."/>
            <person name="Yanf M."/>
            <person name="Daum C."/>
            <person name="Ng V."/>
            <person name="Clum A."/>
            <person name="Steindorff A."/>
            <person name="Ohm R."/>
            <person name="Martin F."/>
            <person name="Silar P."/>
            <person name="Natvig D."/>
            <person name="Lalanne C."/>
            <person name="Gautier V."/>
            <person name="Ament-Velasquez S.L."/>
            <person name="Kruys A."/>
            <person name="Hutchinson M.I."/>
            <person name="Powell A.J."/>
            <person name="Barry K."/>
            <person name="Miller A.N."/>
            <person name="Grigoriev I.V."/>
            <person name="Debuchy R."/>
            <person name="Gladieux P."/>
            <person name="Thoren M.H."/>
            <person name="Johannesson H."/>
        </authorList>
    </citation>
    <scope>NUCLEOTIDE SEQUENCE</scope>
    <source>
        <strain evidence="12">PSN324</strain>
    </source>
</reference>
<name>A0AAV9I5C7_9PEZI</name>
<feature type="region of interest" description="Disordered" evidence="8">
    <location>
        <begin position="502"/>
        <end position="538"/>
    </location>
</feature>
<evidence type="ECO:0000256" key="7">
    <source>
        <dbReference type="PROSITE-ProRule" id="PRU01193"/>
    </source>
</evidence>
<reference evidence="12" key="1">
    <citation type="journal article" date="2023" name="Mol. Phylogenet. Evol.">
        <title>Genome-scale phylogeny and comparative genomics of the fungal order Sordariales.</title>
        <authorList>
            <person name="Hensen N."/>
            <person name="Bonometti L."/>
            <person name="Westerberg I."/>
            <person name="Brannstrom I.O."/>
            <person name="Guillou S."/>
            <person name="Cros-Aarteil S."/>
            <person name="Calhoun S."/>
            <person name="Haridas S."/>
            <person name="Kuo A."/>
            <person name="Mondo S."/>
            <person name="Pangilinan J."/>
            <person name="Riley R."/>
            <person name="LaButti K."/>
            <person name="Andreopoulos B."/>
            <person name="Lipzen A."/>
            <person name="Chen C."/>
            <person name="Yan M."/>
            <person name="Daum C."/>
            <person name="Ng V."/>
            <person name="Clum A."/>
            <person name="Steindorff A."/>
            <person name="Ohm R.A."/>
            <person name="Martin F."/>
            <person name="Silar P."/>
            <person name="Natvig D.O."/>
            <person name="Lalanne C."/>
            <person name="Gautier V."/>
            <person name="Ament-Velasquez S.L."/>
            <person name="Kruys A."/>
            <person name="Hutchinson M.I."/>
            <person name="Powell A.J."/>
            <person name="Barry K."/>
            <person name="Miller A.N."/>
            <person name="Grigoriev I.V."/>
            <person name="Debuchy R."/>
            <person name="Gladieux P."/>
            <person name="Hiltunen Thoren M."/>
            <person name="Johannesson H."/>
        </authorList>
    </citation>
    <scope>NUCLEOTIDE SEQUENCE</scope>
    <source>
        <strain evidence="12">PSN324</strain>
    </source>
</reference>
<evidence type="ECO:0000256" key="1">
    <source>
        <dbReference type="ARBA" id="ARBA00004141"/>
    </source>
</evidence>
<keyword evidence="4 7" id="KW-1133">Transmembrane helix</keyword>
<dbReference type="PANTHER" id="PTHR12064">
    <property type="entry name" value="METAL TRANSPORTER CNNM"/>
    <property type="match status" value="1"/>
</dbReference>
<dbReference type="InterPro" id="IPR045095">
    <property type="entry name" value="ACDP"/>
</dbReference>
<feature type="compositionally biased region" description="Low complexity" evidence="8">
    <location>
        <begin position="744"/>
        <end position="755"/>
    </location>
</feature>
<keyword evidence="3" id="KW-0677">Repeat</keyword>
<gene>
    <name evidence="12" type="ORF">QBC42DRAFT_259278</name>
</gene>
<dbReference type="AlphaFoldDB" id="A0AAV9I5C7"/>
<dbReference type="GO" id="GO:0016020">
    <property type="term" value="C:membrane"/>
    <property type="evidence" value="ECO:0007669"/>
    <property type="project" value="UniProtKB-SubCell"/>
</dbReference>
<organism evidence="12 13">
    <name type="scientific">Cladorrhinum samala</name>
    <dbReference type="NCBI Taxonomy" id="585594"/>
    <lineage>
        <taxon>Eukaryota</taxon>
        <taxon>Fungi</taxon>
        <taxon>Dikarya</taxon>
        <taxon>Ascomycota</taxon>
        <taxon>Pezizomycotina</taxon>
        <taxon>Sordariomycetes</taxon>
        <taxon>Sordariomycetidae</taxon>
        <taxon>Sordariales</taxon>
        <taxon>Podosporaceae</taxon>
        <taxon>Cladorrhinum</taxon>
    </lineage>
</organism>
<feature type="compositionally biased region" description="Polar residues" evidence="8">
    <location>
        <begin position="613"/>
        <end position="624"/>
    </location>
</feature>
<feature type="domain" description="CBS" evidence="10">
    <location>
        <begin position="328"/>
        <end position="394"/>
    </location>
</feature>
<evidence type="ECO:0000313" key="13">
    <source>
        <dbReference type="Proteomes" id="UP001321749"/>
    </source>
</evidence>
<dbReference type="GO" id="GO:0030026">
    <property type="term" value="P:intracellular manganese ion homeostasis"/>
    <property type="evidence" value="ECO:0007669"/>
    <property type="project" value="TreeGrafter"/>
</dbReference>
<dbReference type="InterPro" id="IPR044751">
    <property type="entry name" value="Ion_transp-like_CBS"/>
</dbReference>
<protein>
    <submittedName>
        <fullName evidence="12">Protein MAM3</fullName>
    </submittedName>
</protein>
<dbReference type="SUPFAM" id="SSF54631">
    <property type="entry name" value="CBS-domain pair"/>
    <property type="match status" value="1"/>
</dbReference>
<dbReference type="GO" id="GO:0005737">
    <property type="term" value="C:cytoplasm"/>
    <property type="evidence" value="ECO:0007669"/>
    <property type="project" value="TreeGrafter"/>
</dbReference>
<dbReference type="PANTHER" id="PTHR12064:SF97">
    <property type="entry name" value="METAL TRANSPORTER CNNM-5"/>
    <property type="match status" value="1"/>
</dbReference>
<comment type="subcellular location">
    <subcellularLocation>
        <location evidence="1">Membrane</location>
        <topology evidence="1">Multi-pass membrane protein</topology>
    </subcellularLocation>
</comment>
<feature type="compositionally biased region" description="Basic residues" evidence="8">
    <location>
        <begin position="763"/>
        <end position="777"/>
    </location>
</feature>
<dbReference type="InterPro" id="IPR046342">
    <property type="entry name" value="CBS_dom_sf"/>
</dbReference>